<evidence type="ECO:0000256" key="2">
    <source>
        <dbReference type="ARBA" id="ARBA00008138"/>
    </source>
</evidence>
<dbReference type="PATRIC" id="fig|1284240.4.peg.4198"/>
<sequence>MRPNAGLSEVGFTALVVALERYRESLRDDRLFADGQAELFVRAGFPSGLDSVPSLGERAPVMKDYMAFRTRYFDDWLTDATARHGLEQVVVLAAGLDSRSERLSLPVDIPVFEIDLPEIIDFKRRVLEQREETRQNGRVLIPADLRTAWPERLIAAGFDPGTATAWLVEGLLPYFSTEDNDRLLTRIGELSAPSSRLGAEHLNSVISRTARSGPAKNIAALWRSTVDDPAGWLKRHGWSAKVADPAELARLWSRTLPPVLDRAIVGEGRLWWVDAVK</sequence>
<dbReference type="Pfam" id="PF04072">
    <property type="entry name" value="LCM"/>
    <property type="match status" value="1"/>
</dbReference>
<dbReference type="EC" id="2.1.1.-" evidence="6"/>
<dbReference type="SUPFAM" id="SSF53335">
    <property type="entry name" value="S-adenosyl-L-methionine-dependent methyltransferases"/>
    <property type="match status" value="1"/>
</dbReference>
<dbReference type="PANTHER" id="PTHR43619">
    <property type="entry name" value="S-ADENOSYL-L-METHIONINE-DEPENDENT METHYLTRANSFERASE YKTD-RELATED"/>
    <property type="match status" value="1"/>
</dbReference>
<dbReference type="Proteomes" id="UP000054226">
    <property type="component" value="Unassembled WGS sequence"/>
</dbReference>
<dbReference type="InterPro" id="IPR029063">
    <property type="entry name" value="SAM-dependent_MTases_sf"/>
</dbReference>
<evidence type="ECO:0000256" key="3">
    <source>
        <dbReference type="ARBA" id="ARBA00022603"/>
    </source>
</evidence>
<evidence type="ECO:0000313" key="7">
    <source>
        <dbReference type="EMBL" id="EME57647.1"/>
    </source>
</evidence>
<dbReference type="AlphaFoldDB" id="M2YS05"/>
<dbReference type="NCBIfam" id="TIGR00027">
    <property type="entry name" value="mthyl_TIGR00027"/>
    <property type="match status" value="1"/>
</dbReference>
<proteinExistence type="inferred from homology"/>
<dbReference type="PANTHER" id="PTHR43619:SF2">
    <property type="entry name" value="S-ADENOSYL-L-METHIONINE-DEPENDENT METHYLTRANSFERASES SUPERFAMILY PROTEIN"/>
    <property type="match status" value="1"/>
</dbReference>
<accession>M2YS05</accession>
<dbReference type="Gene3D" id="3.40.50.150">
    <property type="entry name" value="Vaccinia Virus protein VP39"/>
    <property type="match status" value="1"/>
</dbReference>
<dbReference type="GO" id="GO:0032259">
    <property type="term" value="P:methylation"/>
    <property type="evidence" value="ECO:0007669"/>
    <property type="project" value="UniProtKB-KW"/>
</dbReference>
<dbReference type="RefSeq" id="WP_007031988.1">
    <property type="nucleotide sequence ID" value="NZ_AOHO01000058.1"/>
</dbReference>
<organism evidence="7 8">
    <name type="scientific">Amycolatopsis decaplanina DSM 44594</name>
    <dbReference type="NCBI Taxonomy" id="1284240"/>
    <lineage>
        <taxon>Bacteria</taxon>
        <taxon>Bacillati</taxon>
        <taxon>Actinomycetota</taxon>
        <taxon>Actinomycetes</taxon>
        <taxon>Pseudonocardiales</taxon>
        <taxon>Pseudonocardiaceae</taxon>
        <taxon>Amycolatopsis</taxon>
    </lineage>
</organism>
<evidence type="ECO:0000256" key="1">
    <source>
        <dbReference type="ARBA" id="ARBA00003907"/>
    </source>
</evidence>
<gene>
    <name evidence="7" type="ORF">H074_20692</name>
</gene>
<dbReference type="InterPro" id="IPR007213">
    <property type="entry name" value="Ppm1/Ppm2/Tcmp"/>
</dbReference>
<evidence type="ECO:0000256" key="5">
    <source>
        <dbReference type="ARBA" id="ARBA00022691"/>
    </source>
</evidence>
<protein>
    <recommendedName>
        <fullName evidence="6">S-adenosyl-L-methionine-dependent methyltransferase</fullName>
        <ecNumber evidence="6">2.1.1.-</ecNumber>
    </recommendedName>
</protein>
<dbReference type="EMBL" id="AOHO01000058">
    <property type="protein sequence ID" value="EME57647.1"/>
    <property type="molecule type" value="Genomic_DNA"/>
</dbReference>
<keyword evidence="4 7" id="KW-0808">Transferase</keyword>
<name>M2YS05_9PSEU</name>
<evidence type="ECO:0000256" key="6">
    <source>
        <dbReference type="RuleBase" id="RU362030"/>
    </source>
</evidence>
<keyword evidence="5 6" id="KW-0949">S-adenosyl-L-methionine</keyword>
<keyword evidence="3 6" id="KW-0489">Methyltransferase</keyword>
<reference evidence="7 8" key="1">
    <citation type="journal article" date="2013" name="Genome Announc.">
        <title>Draft Genome Sequence of Amycolatopsis decaplanina Strain DSM 44594T.</title>
        <authorList>
            <person name="Kaur N."/>
            <person name="Kumar S."/>
            <person name="Bala M."/>
            <person name="Raghava G.P."/>
            <person name="Mayilraj S."/>
        </authorList>
    </citation>
    <scope>NUCLEOTIDE SEQUENCE [LARGE SCALE GENOMIC DNA]</scope>
    <source>
        <strain evidence="7 8">DSM 44594</strain>
    </source>
</reference>
<keyword evidence="8" id="KW-1185">Reference proteome</keyword>
<evidence type="ECO:0000256" key="4">
    <source>
        <dbReference type="ARBA" id="ARBA00022679"/>
    </source>
</evidence>
<comment type="caution">
    <text evidence="7">The sequence shown here is derived from an EMBL/GenBank/DDBJ whole genome shotgun (WGS) entry which is preliminary data.</text>
</comment>
<dbReference type="OrthoDB" id="9806164at2"/>
<dbReference type="GO" id="GO:0008168">
    <property type="term" value="F:methyltransferase activity"/>
    <property type="evidence" value="ECO:0007669"/>
    <property type="project" value="UniProtKB-UniRule"/>
</dbReference>
<evidence type="ECO:0000313" key="8">
    <source>
        <dbReference type="Proteomes" id="UP000054226"/>
    </source>
</evidence>
<comment type="function">
    <text evidence="1 6">Exhibits S-adenosyl-L-methionine-dependent methyltransferase activity.</text>
</comment>
<dbReference type="InterPro" id="IPR011610">
    <property type="entry name" value="SAM_mthyl_Trfase_ML2640-like"/>
</dbReference>
<comment type="similarity">
    <text evidence="2 6">Belongs to the UPF0677 family.</text>
</comment>